<keyword evidence="1" id="KW-1133">Transmembrane helix</keyword>
<dbReference type="RefSeq" id="WP_243642524.1">
    <property type="nucleotide sequence ID" value="NZ_BHVV01000002.1"/>
</dbReference>
<evidence type="ECO:0000313" key="2">
    <source>
        <dbReference type="EMBL" id="RLJ68308.1"/>
    </source>
</evidence>
<proteinExistence type="predicted"/>
<reference evidence="2 3" key="1">
    <citation type="submission" date="2018-10" db="EMBL/GenBank/DDBJ databases">
        <title>Genomic Encyclopedia of Type Strains, Phase IV (KMG-IV): sequencing the most valuable type-strain genomes for metagenomic binning, comparative biology and taxonomic classification.</title>
        <authorList>
            <person name="Goeker M."/>
        </authorList>
    </citation>
    <scope>NUCLEOTIDE SEQUENCE [LARGE SCALE GENOMIC DNA]</scope>
    <source>
        <strain evidence="2 3">DSM 26916</strain>
    </source>
</reference>
<keyword evidence="3" id="KW-1185">Reference proteome</keyword>
<keyword evidence="1" id="KW-0812">Transmembrane</keyword>
<organism evidence="2 3">
    <name type="scientific">Sulfurisoma sediminicola</name>
    <dbReference type="NCBI Taxonomy" id="1381557"/>
    <lineage>
        <taxon>Bacteria</taxon>
        <taxon>Pseudomonadati</taxon>
        <taxon>Pseudomonadota</taxon>
        <taxon>Betaproteobacteria</taxon>
        <taxon>Nitrosomonadales</taxon>
        <taxon>Sterolibacteriaceae</taxon>
        <taxon>Sulfurisoma</taxon>
    </lineage>
</organism>
<evidence type="ECO:0000256" key="1">
    <source>
        <dbReference type="SAM" id="Phobius"/>
    </source>
</evidence>
<protein>
    <submittedName>
        <fullName evidence="2">Putative membrane protein</fullName>
    </submittedName>
</protein>
<feature type="transmembrane region" description="Helical" evidence="1">
    <location>
        <begin position="46"/>
        <end position="69"/>
    </location>
</feature>
<dbReference type="AlphaFoldDB" id="A0A497XPL6"/>
<feature type="transmembrane region" description="Helical" evidence="1">
    <location>
        <begin position="90"/>
        <end position="122"/>
    </location>
</feature>
<name>A0A497XPL6_9PROT</name>
<dbReference type="EMBL" id="RCCI01000004">
    <property type="protein sequence ID" value="RLJ68308.1"/>
    <property type="molecule type" value="Genomic_DNA"/>
</dbReference>
<accession>A0A497XPL6</accession>
<gene>
    <name evidence="2" type="ORF">DFR35_0867</name>
</gene>
<keyword evidence="1" id="KW-0472">Membrane</keyword>
<sequence length="139" mass="15121">MNAAVPPPDAPSARNAAPGAAVDIKEVLLGDEESLRKLKNVALAGYALQALAFFLGGIPSIVAIVLAYVKRDDARGTWLESHFRWQIRTFWFALLGGFIGVVTLIILVGWLVLVATTVWVIYRIVKGWLALNDGKPLPQ</sequence>
<dbReference type="Proteomes" id="UP000268908">
    <property type="component" value="Unassembled WGS sequence"/>
</dbReference>
<comment type="caution">
    <text evidence="2">The sequence shown here is derived from an EMBL/GenBank/DDBJ whole genome shotgun (WGS) entry which is preliminary data.</text>
</comment>
<evidence type="ECO:0000313" key="3">
    <source>
        <dbReference type="Proteomes" id="UP000268908"/>
    </source>
</evidence>